<evidence type="ECO:0000256" key="3">
    <source>
        <dbReference type="SAM" id="MobiDB-lite"/>
    </source>
</evidence>
<dbReference type="InterPro" id="IPR034641">
    <property type="entry name" value="RGL11"/>
</dbReference>
<dbReference type="Gene3D" id="2.60.40.10">
    <property type="entry name" value="Immunoglobulins"/>
    <property type="match status" value="4"/>
</dbReference>
<dbReference type="SUPFAM" id="SSF49785">
    <property type="entry name" value="Galactose-binding domain-like"/>
    <property type="match status" value="2"/>
</dbReference>
<dbReference type="InterPro" id="IPR028994">
    <property type="entry name" value="Integrin_alpha_N"/>
</dbReference>
<dbReference type="CDD" id="cd00063">
    <property type="entry name" value="FN3"/>
    <property type="match status" value="2"/>
</dbReference>
<feature type="domain" description="Fibronectin type-III" evidence="5">
    <location>
        <begin position="410"/>
        <end position="496"/>
    </location>
</feature>
<dbReference type="SUPFAM" id="SSF49265">
    <property type="entry name" value="Fibronectin type III"/>
    <property type="match status" value="2"/>
</dbReference>
<dbReference type="RefSeq" id="WP_221241040.1">
    <property type="nucleotide sequence ID" value="NZ_BAAAXX010000028.1"/>
</dbReference>
<dbReference type="PANTHER" id="PTHR43118">
    <property type="entry name" value="RHAMNOGALACTURONAN LYASE (EUROFUNG)"/>
    <property type="match status" value="1"/>
</dbReference>
<evidence type="ECO:0000313" key="6">
    <source>
        <dbReference type="EMBL" id="MBB3726220.1"/>
    </source>
</evidence>
<dbReference type="InterPro" id="IPR001087">
    <property type="entry name" value="GDSL"/>
</dbReference>
<dbReference type="InterPro" id="IPR049366">
    <property type="entry name" value="RGL11_C"/>
</dbReference>
<dbReference type="Gene3D" id="2.60.120.430">
    <property type="entry name" value="Galactose-binding lectin"/>
    <property type="match status" value="2"/>
</dbReference>
<dbReference type="Proteomes" id="UP000579945">
    <property type="component" value="Unassembled WGS sequence"/>
</dbReference>
<dbReference type="EMBL" id="JACIBV010000001">
    <property type="protein sequence ID" value="MBB3726220.1"/>
    <property type="molecule type" value="Genomic_DNA"/>
</dbReference>
<dbReference type="InterPro" id="IPR036116">
    <property type="entry name" value="FN3_sf"/>
</dbReference>
<evidence type="ECO:0000256" key="1">
    <source>
        <dbReference type="ARBA" id="ARBA00023295"/>
    </source>
</evidence>
<dbReference type="SUPFAM" id="SSF52266">
    <property type="entry name" value="SGNH hydrolase"/>
    <property type="match status" value="1"/>
</dbReference>
<dbReference type="Pfam" id="PF21348">
    <property type="entry name" value="RGL11_C"/>
    <property type="match status" value="1"/>
</dbReference>
<evidence type="ECO:0000256" key="2">
    <source>
        <dbReference type="ARBA" id="ARBA00023326"/>
    </source>
</evidence>
<evidence type="ECO:0000313" key="7">
    <source>
        <dbReference type="Proteomes" id="UP000579945"/>
    </source>
</evidence>
<dbReference type="GO" id="GO:0000272">
    <property type="term" value="P:polysaccharide catabolic process"/>
    <property type="evidence" value="ECO:0007669"/>
    <property type="project" value="UniProtKB-KW"/>
</dbReference>
<dbReference type="InterPro" id="IPR013783">
    <property type="entry name" value="Ig-like_fold"/>
</dbReference>
<proteinExistence type="predicted"/>
<dbReference type="InterPro" id="IPR008979">
    <property type="entry name" value="Galactose-bd-like_sf"/>
</dbReference>
<keyword evidence="4" id="KW-0732">Signal</keyword>
<feature type="region of interest" description="Disordered" evidence="3">
    <location>
        <begin position="923"/>
        <end position="942"/>
    </location>
</feature>
<dbReference type="SUPFAM" id="SSF69318">
    <property type="entry name" value="Integrin alpha N-terminal domain"/>
    <property type="match status" value="1"/>
</dbReference>
<dbReference type="InterPro" id="IPR036514">
    <property type="entry name" value="SGNH_hydro_sf"/>
</dbReference>
<dbReference type="SMART" id="SM00060">
    <property type="entry name" value="FN3"/>
    <property type="match status" value="3"/>
</dbReference>
<gene>
    <name evidence="6" type="ORF">FHR33_002080</name>
</gene>
<dbReference type="CDD" id="cd01821">
    <property type="entry name" value="Rhamnogalacturan_acetylesterase_like"/>
    <property type="match status" value="1"/>
</dbReference>
<dbReference type="Pfam" id="PF18370">
    <property type="entry name" value="RGI_lyase"/>
    <property type="match status" value="1"/>
</dbReference>
<dbReference type="GO" id="GO:0016798">
    <property type="term" value="F:hydrolase activity, acting on glycosyl bonds"/>
    <property type="evidence" value="ECO:0007669"/>
    <property type="project" value="UniProtKB-KW"/>
</dbReference>
<keyword evidence="2" id="KW-0119">Carbohydrate metabolism</keyword>
<dbReference type="PANTHER" id="PTHR43118:SF1">
    <property type="entry name" value="RHAMNOGALACTURONAN LYASE (EUROFUNG)"/>
    <property type="match status" value="1"/>
</dbReference>
<feature type="domain" description="Fibronectin type-III" evidence="5">
    <location>
        <begin position="641"/>
        <end position="733"/>
    </location>
</feature>
<protein>
    <submittedName>
        <fullName evidence="6">Fibronectin type 3 domain-containing protein/lysophospholipase L1-like esterase</fullName>
    </submittedName>
</protein>
<dbReference type="InterPro" id="IPR037459">
    <property type="entry name" value="RhgT-like"/>
</dbReference>
<feature type="signal peptide" evidence="4">
    <location>
        <begin position="1"/>
        <end position="25"/>
    </location>
</feature>
<keyword evidence="2" id="KW-0624">Polysaccharide degradation</keyword>
<dbReference type="GeneID" id="95388595"/>
<evidence type="ECO:0000256" key="4">
    <source>
        <dbReference type="SAM" id="SignalP"/>
    </source>
</evidence>
<evidence type="ECO:0000259" key="5">
    <source>
        <dbReference type="PROSITE" id="PS50853"/>
    </source>
</evidence>
<comment type="caution">
    <text evidence="6">The sequence shown here is derived from an EMBL/GenBank/DDBJ whole genome shotgun (WGS) entry which is preliminary data.</text>
</comment>
<dbReference type="Pfam" id="PF00041">
    <property type="entry name" value="fn3"/>
    <property type="match status" value="1"/>
</dbReference>
<reference evidence="6 7" key="1">
    <citation type="submission" date="2020-08" db="EMBL/GenBank/DDBJ databases">
        <title>Sequencing the genomes of 1000 actinobacteria strains.</title>
        <authorList>
            <person name="Klenk H.-P."/>
        </authorList>
    </citation>
    <scope>NUCLEOTIDE SEQUENCE [LARGE SCALE GENOMIC DNA]</scope>
    <source>
        <strain evidence="6 7">DSM 44320</strain>
    </source>
</reference>
<dbReference type="InterPro" id="IPR003961">
    <property type="entry name" value="FN3_dom"/>
</dbReference>
<dbReference type="InterPro" id="IPR049033">
    <property type="entry name" value="AGA-YXIM_GBD"/>
</dbReference>
<dbReference type="InterPro" id="IPR041624">
    <property type="entry name" value="RGI_lyase"/>
</dbReference>
<dbReference type="Gene3D" id="3.40.50.1110">
    <property type="entry name" value="SGNH hydrolase"/>
    <property type="match status" value="1"/>
</dbReference>
<dbReference type="Pfam" id="PF21254">
    <property type="entry name" value="AGA-YXIM_GBD"/>
    <property type="match status" value="2"/>
</dbReference>
<name>A0A7W5V714_9ACTN</name>
<dbReference type="GO" id="GO:0016788">
    <property type="term" value="F:hydrolase activity, acting on ester bonds"/>
    <property type="evidence" value="ECO:0007669"/>
    <property type="project" value="InterPro"/>
</dbReference>
<keyword evidence="1" id="KW-0326">Glycosidase</keyword>
<feature type="chain" id="PRO_5031272726" evidence="4">
    <location>
        <begin position="26"/>
        <end position="1428"/>
    </location>
</feature>
<accession>A0A7W5V714</accession>
<sequence length="1428" mass="152056">MRRIRAVTTTLTLLLLTLTPLRAAAAPSAYSFDFGTAGSAVQAGYTRVTDTTSYSSAQGYGFADPTGLSSTDRGTGDALRSDFVTATGATFSVDLSDGDYTVSLVAGDATEATTIAISAESMEKVQATTKAAGEYLEMSFGIALVDGRLDLVFSGAAPKINALVVTRQAERGPGTIPTAYLAGDSTVQTYDPYWAPEAGWGQMVERFFGTGVGFDNHAIGGRSSKNFITQGRLDTILRQIRPGDYFLVQFGHNDATVSVPDRYASPADYKEYLRVYVNGARQRGATPILVTPVSRLDHNPATGAFNVSFPEYVAKMKELATEEDVALVDLSALSRAYLDSIGPEAARSVFLHTPAGVYTAWPNGSADNTHFQEYGAIQMARLVAGAVKGLGLPLSALVKEVEPPAAVPAKPTGLVAGGISNSGAVLKWDAAVTADVYQVFRKGSDGAWTLATTATIPQAALSGLAEGRSYDFRVVAVNGRGDSEPSDPVTVTTRQAKYRYDFGPATSPVAAGYTQVTRATLYTAELGHGLTDATGMIDRDRGAGLDDVGRDFLAYFNGRYEFKVDLPNGLYGLNVHVGDLLGSARTNVSAEGGTPIALSANRNVTTRAVTGVKVTDGQLNVVITGATGHLNGLEITPVLTAPTGLTAGAVTFEATSASVPLTWQEVDGAAAYNVYRAEEGDTAPTLLKKVRDPSHTDATARIGGVYTYTVTALDPTGEESVPSATASVATVDGTTPPPGTPQDLRTGRVAKNSVALRWRAVPDALLYRVYRAEKEAGPYTGIGTTERASFDDDGVLTTIPFHYRVAAVNRGGVSERSAVVASRAVTRLKRQMERLDRAPVAVATGAGVYVGWRLLGLDEDDQVFDVWRDGRKISSVRGATNVLDPQGSARSRYRVTAGDGESTAEFGVWSAQYRDLPLDRPADDYTKDGQPHSYTAGDASVGDLDGDGRHEVVLVWNPTNAKDNSQSGYTGLVYVDAYTLEGRRLWRVSLGRNIRAGAHYTQLVVYDLDGDGRAEVLMKTADGTVDASGKAVGSPSKDHRNSSGYVLSGPEYLTAFEGATGRAVDTIDYVPARGDVASWGDGYGNRVDRFLAAVAYLDGERPSAVFTRGYYTRSVLAAFDFDGEKLKRRWVFDSASAGPQWAGQGNHNLSVADVDGDQKDEIVFGSMTVDDDGEGLYSTRLGHGDALHVSDLDPGRPGLEAFAAHEDMGSSGGRGATFRDAATGQVLWGMPATRDTGRAAAGDIDPRHPGAEGWAVTTTGEWNAREGELRSSAGELIGQAIPPANFLAWWDGDPLREIVDHDYDPARGVGVGTISKWDWTSGTPKPLLKAEGTASNNSTKGTPALQADLYGDWREEIVWRTEDSSALRIHTTVDLTDVRLRTLMHDPVYRLGVAWQNIGYNQPPHPGFFIGAGMTTPAAPRIRYTRAR</sequence>
<organism evidence="6 7">
    <name type="scientific">Nonomuraea dietziae</name>
    <dbReference type="NCBI Taxonomy" id="65515"/>
    <lineage>
        <taxon>Bacteria</taxon>
        <taxon>Bacillati</taxon>
        <taxon>Actinomycetota</taxon>
        <taxon>Actinomycetes</taxon>
        <taxon>Streptosporangiales</taxon>
        <taxon>Streptosporangiaceae</taxon>
        <taxon>Nonomuraea</taxon>
    </lineage>
</organism>
<dbReference type="PROSITE" id="PS50853">
    <property type="entry name" value="FN3"/>
    <property type="match status" value="2"/>
</dbReference>
<keyword evidence="7" id="KW-1185">Reference proteome</keyword>
<dbReference type="Pfam" id="PF00657">
    <property type="entry name" value="Lipase_GDSL"/>
    <property type="match status" value="1"/>
</dbReference>
<dbReference type="CDD" id="cd10318">
    <property type="entry name" value="RGL11"/>
    <property type="match status" value="1"/>
</dbReference>
<keyword evidence="1" id="KW-0378">Hydrolase</keyword>